<feature type="non-terminal residue" evidence="1">
    <location>
        <position position="352"/>
    </location>
</feature>
<reference evidence="2" key="1">
    <citation type="journal article" date="2019" name="IScience">
        <title>Narwhal Genome Reveals Long-Term Low Genetic Diversity despite Current Large Abundance Size.</title>
        <authorList>
            <person name="Westbury M.V."/>
            <person name="Petersen B."/>
            <person name="Garde E."/>
            <person name="Heide-Jorgensen M.P."/>
            <person name="Lorenzen E.D."/>
        </authorList>
    </citation>
    <scope>NUCLEOTIDE SEQUENCE [LARGE SCALE GENOMIC DNA]</scope>
</reference>
<dbReference type="AlphaFoldDB" id="A0A4U1EUW2"/>
<evidence type="ECO:0000313" key="2">
    <source>
        <dbReference type="Proteomes" id="UP000308365"/>
    </source>
</evidence>
<gene>
    <name evidence="1" type="ORF">EI555_016600</name>
</gene>
<proteinExistence type="predicted"/>
<organism evidence="1 2">
    <name type="scientific">Monodon monoceros</name>
    <name type="common">Narwhal</name>
    <name type="synonym">Ceratodon monodon</name>
    <dbReference type="NCBI Taxonomy" id="40151"/>
    <lineage>
        <taxon>Eukaryota</taxon>
        <taxon>Metazoa</taxon>
        <taxon>Chordata</taxon>
        <taxon>Craniata</taxon>
        <taxon>Vertebrata</taxon>
        <taxon>Euteleostomi</taxon>
        <taxon>Mammalia</taxon>
        <taxon>Eutheria</taxon>
        <taxon>Laurasiatheria</taxon>
        <taxon>Artiodactyla</taxon>
        <taxon>Whippomorpha</taxon>
        <taxon>Cetacea</taxon>
        <taxon>Odontoceti</taxon>
        <taxon>Monodontidae</taxon>
        <taxon>Monodon</taxon>
    </lineage>
</organism>
<dbReference type="PANTHER" id="PTHR46241:SF1">
    <property type="entry name" value="OUTER DYNEIN ARM-DOCKING COMPLEX SUBUNIT 2"/>
    <property type="match status" value="1"/>
</dbReference>
<comment type="caution">
    <text evidence="1">The sequence shown here is derived from an EMBL/GenBank/DDBJ whole genome shotgun (WGS) entry which is preliminary data.</text>
</comment>
<accession>A0A4U1EUW2</accession>
<name>A0A4U1EUW2_MONMO</name>
<sequence length="352" mass="39397">MGAALTRSAQWTAAGHGARALETTPLNEAILKEIIVFVESFIWKHPQEANYVFVEPLEWKTNLDPSAFGPGYVVSETTVESEEADNNAQPLLFLSVPQIKIRSFGQLSRVLHIATDTKLKEAQACIEANRNPIAKILGLDYNMIKEINEDSSVFTILDKITKDDDPESEIKMKIALLLKQLDLHLLNRSLKNISLEIRLNPGTVKNDVELLKRFSGKGEKTVLESIEYTSDYEFSNGCRAPPWRQIQGEICYVLVKPHDAETLCITCSKEGVFLNDCRVDPLEGKTVLVLGLWCTGLALTCSSVNYGSKLSPPKGETDDGREINYERKGDIYKDRVTLLREKSAIFSENMSQ</sequence>
<dbReference type="EMBL" id="RWIC01000752">
    <property type="protein sequence ID" value="TKC40432.1"/>
    <property type="molecule type" value="Genomic_DNA"/>
</dbReference>
<dbReference type="Proteomes" id="UP000308365">
    <property type="component" value="Unassembled WGS sequence"/>
</dbReference>
<dbReference type="PANTHER" id="PTHR46241">
    <property type="entry name" value="ARMADILLO REPEAT-CONTAINING PROTEIN 4 ARMC4"/>
    <property type="match status" value="1"/>
</dbReference>
<evidence type="ECO:0000313" key="1">
    <source>
        <dbReference type="EMBL" id="TKC40432.1"/>
    </source>
</evidence>
<protein>
    <submittedName>
        <fullName evidence="1">Uncharacterized protein</fullName>
    </submittedName>
</protein>